<dbReference type="AlphaFoldDB" id="A0A1F6CCL4"/>
<accession>A0A1F6CCL4</accession>
<reference evidence="3 4" key="1">
    <citation type="journal article" date="2016" name="Nat. Commun.">
        <title>Thousands of microbial genomes shed light on interconnected biogeochemical processes in an aquifer system.</title>
        <authorList>
            <person name="Anantharaman K."/>
            <person name="Brown C.T."/>
            <person name="Hug L.A."/>
            <person name="Sharon I."/>
            <person name="Castelle C.J."/>
            <person name="Probst A.J."/>
            <person name="Thomas B.C."/>
            <person name="Singh A."/>
            <person name="Wilkins M.J."/>
            <person name="Karaoz U."/>
            <person name="Brodie E.L."/>
            <person name="Williams K.H."/>
            <person name="Hubbard S.S."/>
            <person name="Banfield J.F."/>
        </authorList>
    </citation>
    <scope>NUCLEOTIDE SEQUENCE [LARGE SCALE GENOMIC DNA]</scope>
</reference>
<dbReference type="InterPro" id="IPR011856">
    <property type="entry name" value="tRNA_endonuc-like_dom_sf"/>
</dbReference>
<gene>
    <name evidence="3" type="ORF">A2841_03430</name>
</gene>
<dbReference type="SUPFAM" id="SSF52980">
    <property type="entry name" value="Restriction endonuclease-like"/>
    <property type="match status" value="1"/>
</dbReference>
<evidence type="ECO:0000256" key="2">
    <source>
        <dbReference type="HAMAP-Rule" id="MF_00048"/>
    </source>
</evidence>
<proteinExistence type="inferred from homology"/>
<comment type="similarity">
    <text evidence="1 2">Belongs to the UPF0102 family.</text>
</comment>
<evidence type="ECO:0000313" key="4">
    <source>
        <dbReference type="Proteomes" id="UP000178249"/>
    </source>
</evidence>
<dbReference type="PANTHER" id="PTHR34039">
    <property type="entry name" value="UPF0102 PROTEIN YRAN"/>
    <property type="match status" value="1"/>
</dbReference>
<dbReference type="InterPro" id="IPR011335">
    <property type="entry name" value="Restrct_endonuc-II-like"/>
</dbReference>
<dbReference type="Proteomes" id="UP000178249">
    <property type="component" value="Unassembled WGS sequence"/>
</dbReference>
<name>A0A1F6CCL4_9BACT</name>
<dbReference type="Pfam" id="PF02021">
    <property type="entry name" value="UPF0102"/>
    <property type="match status" value="1"/>
</dbReference>
<evidence type="ECO:0000313" key="3">
    <source>
        <dbReference type="EMBL" id="OGG46727.1"/>
    </source>
</evidence>
<evidence type="ECO:0000256" key="1">
    <source>
        <dbReference type="ARBA" id="ARBA00006738"/>
    </source>
</evidence>
<sequence>MAKHNQIGADGEKVAEEFLIRKGFNTIARNFRRPYGEIDIISRETSGKYRFIEVKSVSWETGGGSDVSHGTYKPEENMHPMKAKRLMRVIQAYIAQYGVEDWQFDVVAVFLDQKNKRAKVRHLENIILEV</sequence>
<protein>
    <recommendedName>
        <fullName evidence="2">UPF0102 protein A2841_03430</fullName>
    </recommendedName>
</protein>
<dbReference type="PANTHER" id="PTHR34039:SF1">
    <property type="entry name" value="UPF0102 PROTEIN YRAN"/>
    <property type="match status" value="1"/>
</dbReference>
<dbReference type="HAMAP" id="MF_00048">
    <property type="entry name" value="UPF0102"/>
    <property type="match status" value="1"/>
</dbReference>
<comment type="caution">
    <text evidence="3">The sequence shown here is derived from an EMBL/GenBank/DDBJ whole genome shotgun (WGS) entry which is preliminary data.</text>
</comment>
<organism evidence="3 4">
    <name type="scientific">Candidatus Kaiserbacteria bacterium RIFCSPHIGHO2_01_FULL_48_10</name>
    <dbReference type="NCBI Taxonomy" id="1798476"/>
    <lineage>
        <taxon>Bacteria</taxon>
        <taxon>Candidatus Kaiseribacteriota</taxon>
    </lineage>
</organism>
<dbReference type="Gene3D" id="3.40.1350.10">
    <property type="match status" value="1"/>
</dbReference>
<dbReference type="EMBL" id="MFKP01000001">
    <property type="protein sequence ID" value="OGG46727.1"/>
    <property type="molecule type" value="Genomic_DNA"/>
</dbReference>
<dbReference type="InterPro" id="IPR003509">
    <property type="entry name" value="UPF0102_YraN-like"/>
</dbReference>
<dbReference type="GO" id="GO:0003676">
    <property type="term" value="F:nucleic acid binding"/>
    <property type="evidence" value="ECO:0007669"/>
    <property type="project" value="InterPro"/>
</dbReference>